<evidence type="ECO:0000256" key="5">
    <source>
        <dbReference type="ARBA" id="ARBA00022927"/>
    </source>
</evidence>
<sequence length="273" mass="29822">MCIVNIFVVFRSTSFVVLLSKTCVAASDISLASLAGQCMYFGLSFVDAVGADFRASVAPIFVRAIGETFADQCAPKRPSAFEADMRTGEHEQPPEALLEFYPLAEYCNQCLTSLNDLRLCAPLAVASDVTRALRDSLATLANCILLFYRQEQQAFSAAEKEAFTRLCVCFADHLLPHLQTCLHAVFRPADLAKYLGTTVFKLQEQRLTYLDEVDLVAPISHLLPVKVSGLQLTSTAIASPPNTVQPTDDKAQESSSLEGNFSSPPFMRSFCAT</sequence>
<evidence type="ECO:0000256" key="4">
    <source>
        <dbReference type="ARBA" id="ARBA00022448"/>
    </source>
</evidence>
<keyword evidence="5" id="KW-0653">Protein transport</keyword>
<proteinExistence type="inferred from homology"/>
<evidence type="ECO:0000256" key="7">
    <source>
        <dbReference type="ARBA" id="ARBA00023136"/>
    </source>
</evidence>
<organism evidence="11 12">
    <name type="scientific">Laodelphax striatellus</name>
    <name type="common">Small brown planthopper</name>
    <name type="synonym">Delphax striatella</name>
    <dbReference type="NCBI Taxonomy" id="195883"/>
    <lineage>
        <taxon>Eukaryota</taxon>
        <taxon>Metazoa</taxon>
        <taxon>Ecdysozoa</taxon>
        <taxon>Arthropoda</taxon>
        <taxon>Hexapoda</taxon>
        <taxon>Insecta</taxon>
        <taxon>Pterygota</taxon>
        <taxon>Neoptera</taxon>
        <taxon>Paraneoptera</taxon>
        <taxon>Hemiptera</taxon>
        <taxon>Auchenorrhyncha</taxon>
        <taxon>Fulgoroidea</taxon>
        <taxon>Delphacidae</taxon>
        <taxon>Criomorphinae</taxon>
        <taxon>Laodelphax</taxon>
    </lineage>
</organism>
<protein>
    <recommendedName>
        <fullName evidence="3">Conserved oligomeric Golgi complex subunit 8</fullName>
    </recommendedName>
    <alternativeName>
        <fullName evidence="8">Component of oligomeric Golgi complex 8</fullName>
    </alternativeName>
</protein>
<dbReference type="GO" id="GO:0000139">
    <property type="term" value="C:Golgi membrane"/>
    <property type="evidence" value="ECO:0007669"/>
    <property type="project" value="UniProtKB-SubCell"/>
</dbReference>
<dbReference type="Proteomes" id="UP000291343">
    <property type="component" value="Unassembled WGS sequence"/>
</dbReference>
<evidence type="ECO:0000256" key="2">
    <source>
        <dbReference type="ARBA" id="ARBA00006419"/>
    </source>
</evidence>
<feature type="signal peptide" evidence="10">
    <location>
        <begin position="1"/>
        <end position="26"/>
    </location>
</feature>
<dbReference type="PANTHER" id="PTHR21311:SF0">
    <property type="entry name" value="CONSERVED OLIGOMERIC GOLGI COMPLEX SUBUNIT 8"/>
    <property type="match status" value="1"/>
</dbReference>
<evidence type="ECO:0000256" key="9">
    <source>
        <dbReference type="SAM" id="MobiDB-lite"/>
    </source>
</evidence>
<dbReference type="PANTHER" id="PTHR21311">
    <property type="entry name" value="CONSERVED OLIGOMERIC GOLGI COMPLEX COMPONENT 8"/>
    <property type="match status" value="1"/>
</dbReference>
<keyword evidence="7" id="KW-0472">Membrane</keyword>
<feature type="chain" id="PRO_5019728568" description="Conserved oligomeric Golgi complex subunit 8" evidence="10">
    <location>
        <begin position="27"/>
        <end position="273"/>
    </location>
</feature>
<comment type="similarity">
    <text evidence="2">Belongs to the COG8 family.</text>
</comment>
<dbReference type="GO" id="GO:0006891">
    <property type="term" value="P:intra-Golgi vesicle-mediated transport"/>
    <property type="evidence" value="ECO:0007669"/>
    <property type="project" value="TreeGrafter"/>
</dbReference>
<dbReference type="EMBL" id="QKKF02004126">
    <property type="protein sequence ID" value="RZF47514.1"/>
    <property type="molecule type" value="Genomic_DNA"/>
</dbReference>
<dbReference type="GO" id="GO:0017119">
    <property type="term" value="C:Golgi transport complex"/>
    <property type="evidence" value="ECO:0007669"/>
    <property type="project" value="InterPro"/>
</dbReference>
<evidence type="ECO:0000313" key="12">
    <source>
        <dbReference type="Proteomes" id="UP000291343"/>
    </source>
</evidence>
<dbReference type="InParanoid" id="A0A482XPH8"/>
<name>A0A482XPH8_LAOST</name>
<dbReference type="STRING" id="195883.A0A482XPH8"/>
<comment type="caution">
    <text evidence="11">The sequence shown here is derived from an EMBL/GenBank/DDBJ whole genome shotgun (WGS) entry which is preliminary data.</text>
</comment>
<dbReference type="InterPro" id="IPR007255">
    <property type="entry name" value="COG8"/>
</dbReference>
<gene>
    <name evidence="11" type="ORF">LSTR_LSTR014229</name>
</gene>
<dbReference type="Pfam" id="PF04124">
    <property type="entry name" value="Dor1"/>
    <property type="match status" value="1"/>
</dbReference>
<dbReference type="AlphaFoldDB" id="A0A482XPH8"/>
<dbReference type="GO" id="GO:0015031">
    <property type="term" value="P:protein transport"/>
    <property type="evidence" value="ECO:0007669"/>
    <property type="project" value="UniProtKB-KW"/>
</dbReference>
<feature type="region of interest" description="Disordered" evidence="9">
    <location>
        <begin position="238"/>
        <end position="263"/>
    </location>
</feature>
<comment type="subcellular location">
    <subcellularLocation>
        <location evidence="1">Golgi apparatus membrane</location>
        <topology evidence="1">Peripheral membrane protein</topology>
    </subcellularLocation>
</comment>
<accession>A0A482XPH8</accession>
<keyword evidence="6" id="KW-0333">Golgi apparatus</keyword>
<keyword evidence="10" id="KW-0732">Signal</keyword>
<evidence type="ECO:0000256" key="1">
    <source>
        <dbReference type="ARBA" id="ARBA00004395"/>
    </source>
</evidence>
<evidence type="ECO:0000256" key="10">
    <source>
        <dbReference type="SAM" id="SignalP"/>
    </source>
</evidence>
<evidence type="ECO:0000256" key="6">
    <source>
        <dbReference type="ARBA" id="ARBA00023034"/>
    </source>
</evidence>
<keyword evidence="4" id="KW-0813">Transport</keyword>
<keyword evidence="12" id="KW-1185">Reference proteome</keyword>
<evidence type="ECO:0000256" key="8">
    <source>
        <dbReference type="ARBA" id="ARBA00031347"/>
    </source>
</evidence>
<evidence type="ECO:0000256" key="3">
    <source>
        <dbReference type="ARBA" id="ARBA00020983"/>
    </source>
</evidence>
<feature type="compositionally biased region" description="Polar residues" evidence="9">
    <location>
        <begin position="253"/>
        <end position="263"/>
    </location>
</feature>
<dbReference type="OrthoDB" id="1661054at2759"/>
<reference evidence="11 12" key="1">
    <citation type="journal article" date="2017" name="Gigascience">
        <title>Genome sequence of the small brown planthopper, Laodelphax striatellus.</title>
        <authorList>
            <person name="Zhu J."/>
            <person name="Jiang F."/>
            <person name="Wang X."/>
            <person name="Yang P."/>
            <person name="Bao Y."/>
            <person name="Zhao W."/>
            <person name="Wang W."/>
            <person name="Lu H."/>
            <person name="Wang Q."/>
            <person name="Cui N."/>
            <person name="Li J."/>
            <person name="Chen X."/>
            <person name="Luo L."/>
            <person name="Yu J."/>
            <person name="Kang L."/>
            <person name="Cui F."/>
        </authorList>
    </citation>
    <scope>NUCLEOTIDE SEQUENCE [LARGE SCALE GENOMIC DNA]</scope>
    <source>
        <strain evidence="11">Lst14</strain>
    </source>
</reference>
<evidence type="ECO:0000313" key="11">
    <source>
        <dbReference type="EMBL" id="RZF47514.1"/>
    </source>
</evidence>